<accession>A0ABV9FX14</accession>
<gene>
    <name evidence="1" type="ORF">ACFO6S_15500</name>
</gene>
<proteinExistence type="predicted"/>
<name>A0ABV9FX14_9NOCA</name>
<keyword evidence="2" id="KW-1185">Reference proteome</keyword>
<protein>
    <submittedName>
        <fullName evidence="1">DUF3349 domain-containing protein</fullName>
    </submittedName>
</protein>
<comment type="caution">
    <text evidence="1">The sequence shown here is derived from an EMBL/GenBank/DDBJ whole genome shotgun (WGS) entry which is preliminary data.</text>
</comment>
<evidence type="ECO:0000313" key="2">
    <source>
        <dbReference type="Proteomes" id="UP001595914"/>
    </source>
</evidence>
<evidence type="ECO:0000313" key="1">
    <source>
        <dbReference type="EMBL" id="MFC4605101.1"/>
    </source>
</evidence>
<dbReference type="Gene3D" id="6.10.140.2080">
    <property type="match status" value="1"/>
</dbReference>
<reference evidence="2" key="1">
    <citation type="journal article" date="2019" name="Int. J. Syst. Evol. Microbiol.">
        <title>The Global Catalogue of Microorganisms (GCM) 10K type strain sequencing project: providing services to taxonomists for standard genome sequencing and annotation.</title>
        <authorList>
            <consortium name="The Broad Institute Genomics Platform"/>
            <consortium name="The Broad Institute Genome Sequencing Center for Infectious Disease"/>
            <person name="Wu L."/>
            <person name="Ma J."/>
        </authorList>
    </citation>
    <scope>NUCLEOTIDE SEQUENCE [LARGE SCALE GENOMIC DNA]</scope>
    <source>
        <strain evidence="2">CCUG 54520</strain>
    </source>
</reference>
<dbReference type="RefSeq" id="WP_378418434.1">
    <property type="nucleotide sequence ID" value="NZ_JBHSFO010000009.1"/>
</dbReference>
<organism evidence="1 2">
    <name type="scientific">Rhodococcus kronopolitis</name>
    <dbReference type="NCBI Taxonomy" id="1460226"/>
    <lineage>
        <taxon>Bacteria</taxon>
        <taxon>Bacillati</taxon>
        <taxon>Actinomycetota</taxon>
        <taxon>Actinomycetes</taxon>
        <taxon>Mycobacteriales</taxon>
        <taxon>Nocardiaceae</taxon>
        <taxon>Rhodococcus</taxon>
    </lineage>
</organism>
<dbReference type="Proteomes" id="UP001595914">
    <property type="component" value="Unassembled WGS sequence"/>
</dbReference>
<sequence>MSTPAKPTFPMSVVKWLRAGYPQGIPPKDRIPLVALLARKLTAEQIAEVAVELTESRAELADPNAAAAHITEAEIASHIADLTRTVPSEVDVIRVGRVLAAAGWPLADEHRLATGFGPDETSVADAAAVSHADVAAAAEADTDAVTPDAGP</sequence>
<dbReference type="Pfam" id="PF11829">
    <property type="entry name" value="DUF3349"/>
    <property type="match status" value="1"/>
</dbReference>
<dbReference type="InterPro" id="IPR021784">
    <property type="entry name" value="DUF3349"/>
</dbReference>
<dbReference type="EMBL" id="JBHSFO010000009">
    <property type="protein sequence ID" value="MFC4605101.1"/>
    <property type="molecule type" value="Genomic_DNA"/>
</dbReference>
<dbReference type="Gene3D" id="1.10.10.2390">
    <property type="match status" value="1"/>
</dbReference>